<feature type="domain" description="Histidine kinase" evidence="2">
    <location>
        <begin position="340"/>
        <end position="433"/>
    </location>
</feature>
<evidence type="ECO:0000313" key="3">
    <source>
        <dbReference type="EMBL" id="MSU07100.1"/>
    </source>
</evidence>
<dbReference type="AlphaFoldDB" id="A0A7X2TSE0"/>
<dbReference type="Gene3D" id="3.30.565.10">
    <property type="entry name" value="Histidine kinase-like ATPase, C-terminal domain"/>
    <property type="match status" value="1"/>
</dbReference>
<dbReference type="GO" id="GO:0016020">
    <property type="term" value="C:membrane"/>
    <property type="evidence" value="ECO:0007669"/>
    <property type="project" value="InterPro"/>
</dbReference>
<keyword evidence="4" id="KW-1185">Reference proteome</keyword>
<dbReference type="Pfam" id="PF06580">
    <property type="entry name" value="His_kinase"/>
    <property type="match status" value="1"/>
</dbReference>
<dbReference type="SUPFAM" id="SSF55874">
    <property type="entry name" value="ATPase domain of HSP90 chaperone/DNA topoisomerase II/histidine kinase"/>
    <property type="match status" value="1"/>
</dbReference>
<dbReference type="InterPro" id="IPR005467">
    <property type="entry name" value="His_kinase_dom"/>
</dbReference>
<reference evidence="3 4" key="1">
    <citation type="submission" date="2019-08" db="EMBL/GenBank/DDBJ databases">
        <title>In-depth cultivation of the pig gut microbiome towards novel bacterial diversity and tailored functional studies.</title>
        <authorList>
            <person name="Wylensek D."/>
            <person name="Hitch T.C.A."/>
            <person name="Clavel T."/>
        </authorList>
    </citation>
    <scope>NUCLEOTIDE SEQUENCE [LARGE SCALE GENOMIC DNA]</scope>
    <source>
        <strain evidence="3 4">NM-380-WT-3C1</strain>
    </source>
</reference>
<feature type="transmembrane region" description="Helical" evidence="1">
    <location>
        <begin position="146"/>
        <end position="166"/>
    </location>
</feature>
<keyword evidence="1" id="KW-1133">Transmembrane helix</keyword>
<dbReference type="Pfam" id="PF02518">
    <property type="entry name" value="HATPase_c"/>
    <property type="match status" value="1"/>
</dbReference>
<feature type="transmembrane region" description="Helical" evidence="1">
    <location>
        <begin position="12"/>
        <end position="31"/>
    </location>
</feature>
<dbReference type="InterPro" id="IPR010559">
    <property type="entry name" value="Sig_transdc_His_kin_internal"/>
</dbReference>
<proteinExistence type="predicted"/>
<name>A0A7X2TSE0_9SPIO</name>
<feature type="transmembrane region" description="Helical" evidence="1">
    <location>
        <begin position="75"/>
        <end position="99"/>
    </location>
</feature>
<evidence type="ECO:0000313" key="4">
    <source>
        <dbReference type="Proteomes" id="UP000460549"/>
    </source>
</evidence>
<keyword evidence="1" id="KW-0472">Membrane</keyword>
<dbReference type="GO" id="GO:0000155">
    <property type="term" value="F:phosphorelay sensor kinase activity"/>
    <property type="evidence" value="ECO:0007669"/>
    <property type="project" value="InterPro"/>
</dbReference>
<dbReference type="EMBL" id="VUNN01000026">
    <property type="protein sequence ID" value="MSU07100.1"/>
    <property type="molecule type" value="Genomic_DNA"/>
</dbReference>
<keyword evidence="1" id="KW-0812">Transmembrane</keyword>
<dbReference type="PANTHER" id="PTHR34220">
    <property type="entry name" value="SENSOR HISTIDINE KINASE YPDA"/>
    <property type="match status" value="1"/>
</dbReference>
<dbReference type="PANTHER" id="PTHR34220:SF7">
    <property type="entry name" value="SENSOR HISTIDINE KINASE YPDA"/>
    <property type="match status" value="1"/>
</dbReference>
<protein>
    <recommendedName>
        <fullName evidence="2">Histidine kinase domain-containing protein</fullName>
    </recommendedName>
</protein>
<dbReference type="InterPro" id="IPR036890">
    <property type="entry name" value="HATPase_C_sf"/>
</dbReference>
<organism evidence="3 4">
    <name type="scientific">Bullifex porci</name>
    <dbReference type="NCBI Taxonomy" id="2606638"/>
    <lineage>
        <taxon>Bacteria</taxon>
        <taxon>Pseudomonadati</taxon>
        <taxon>Spirochaetota</taxon>
        <taxon>Spirochaetia</taxon>
        <taxon>Spirochaetales</taxon>
        <taxon>Spirochaetaceae</taxon>
        <taxon>Bullifex</taxon>
    </lineage>
</organism>
<feature type="transmembrane region" description="Helical" evidence="1">
    <location>
        <begin position="111"/>
        <end position="134"/>
    </location>
</feature>
<evidence type="ECO:0000256" key="1">
    <source>
        <dbReference type="SAM" id="Phobius"/>
    </source>
</evidence>
<feature type="transmembrane region" description="Helical" evidence="1">
    <location>
        <begin position="204"/>
        <end position="227"/>
    </location>
</feature>
<evidence type="ECO:0000259" key="2">
    <source>
        <dbReference type="PROSITE" id="PS50109"/>
    </source>
</evidence>
<accession>A0A7X2TSE0</accession>
<dbReference type="InterPro" id="IPR003594">
    <property type="entry name" value="HATPase_dom"/>
</dbReference>
<feature type="transmembrane region" description="Helical" evidence="1">
    <location>
        <begin position="43"/>
        <end position="63"/>
    </location>
</feature>
<comment type="caution">
    <text evidence="3">The sequence shown here is derived from an EMBL/GenBank/DDBJ whole genome shotgun (WGS) entry which is preliminary data.</text>
</comment>
<dbReference type="RefSeq" id="WP_154426530.1">
    <property type="nucleotide sequence ID" value="NZ_VUNN01000026.1"/>
</dbReference>
<feature type="transmembrane region" description="Helical" evidence="1">
    <location>
        <begin position="178"/>
        <end position="198"/>
    </location>
</feature>
<sequence>MSEFYYMRELNVGLLIFACLVDITLLIGTIINYKKTGSFIKYFLFLLINVIVMITGECFVWAFTGDITKILWLKLGAFLSFGCGSIVNTLFIYCLVSFVREKEKVSWRYANIFALFNLTFLIMVVISLFNGMLFFFDEDGWYCDGWAYGIVNIFDFITLIVELLLVYKYKKILSKKAFYTMLSFSVLPFMSMLTIPYWTPTPTYLSTTLSLILILILFHGEIAKALADKEIQLAKKERQLADSRISIALSQLRPHFLYNVLNSIYYLCGKDTQKAQEAISTFSDYLRDNMSSIEKSKMIPFDDELNHTKTYLALEQIRFKNISISYDIQTTSFMCPPLSLQPLVENAVKHGLSKKRGGGTIFISTKENEDCVIIEVSDNGLGFDVDSYNLDKEVHIGINNVRERIKSMANGSFVISSIINEGTKAIITLPKKDINK</sequence>
<dbReference type="PROSITE" id="PS50109">
    <property type="entry name" value="HIS_KIN"/>
    <property type="match status" value="1"/>
</dbReference>
<dbReference type="Proteomes" id="UP000460549">
    <property type="component" value="Unassembled WGS sequence"/>
</dbReference>
<dbReference type="InterPro" id="IPR050640">
    <property type="entry name" value="Bact_2-comp_sensor_kinase"/>
</dbReference>
<gene>
    <name evidence="3" type="ORF">FYJ80_10040</name>
</gene>